<evidence type="ECO:0000256" key="1">
    <source>
        <dbReference type="SAM" id="MobiDB-lite"/>
    </source>
</evidence>
<evidence type="ECO:0000313" key="3">
    <source>
        <dbReference type="Proteomes" id="UP000762676"/>
    </source>
</evidence>
<proteinExistence type="predicted"/>
<dbReference type="AlphaFoldDB" id="A0AAV4GWF0"/>
<feature type="region of interest" description="Disordered" evidence="1">
    <location>
        <begin position="1"/>
        <end position="60"/>
    </location>
</feature>
<sequence>MAQSSDDDGGSDTDDDGGGDTDDDGGNDTDDDGGGDTDDQDDGDDSGPPLGSISEPELQERATLQVQGFRAPRPMCDQRLETTHTHTGLYQDKSPNEIFSSLTHLCLNFVYDSIII</sequence>
<comment type="caution">
    <text evidence="2">The sequence shown here is derived from an EMBL/GenBank/DDBJ whole genome shotgun (WGS) entry which is preliminary data.</text>
</comment>
<keyword evidence="3" id="KW-1185">Reference proteome</keyword>
<dbReference type="EMBL" id="BMAT01008641">
    <property type="protein sequence ID" value="GFR89854.1"/>
    <property type="molecule type" value="Genomic_DNA"/>
</dbReference>
<feature type="compositionally biased region" description="Acidic residues" evidence="1">
    <location>
        <begin position="1"/>
        <end position="45"/>
    </location>
</feature>
<accession>A0AAV4GWF0</accession>
<reference evidence="2 3" key="1">
    <citation type="journal article" date="2021" name="Elife">
        <title>Chloroplast acquisition without the gene transfer in kleptoplastic sea slugs, Plakobranchus ocellatus.</title>
        <authorList>
            <person name="Maeda T."/>
            <person name="Takahashi S."/>
            <person name="Yoshida T."/>
            <person name="Shimamura S."/>
            <person name="Takaki Y."/>
            <person name="Nagai Y."/>
            <person name="Toyoda A."/>
            <person name="Suzuki Y."/>
            <person name="Arimoto A."/>
            <person name="Ishii H."/>
            <person name="Satoh N."/>
            <person name="Nishiyama T."/>
            <person name="Hasebe M."/>
            <person name="Maruyama T."/>
            <person name="Minagawa J."/>
            <person name="Obokata J."/>
            <person name="Shigenobu S."/>
        </authorList>
    </citation>
    <scope>NUCLEOTIDE SEQUENCE [LARGE SCALE GENOMIC DNA]</scope>
</reference>
<evidence type="ECO:0000313" key="2">
    <source>
        <dbReference type="EMBL" id="GFR89854.1"/>
    </source>
</evidence>
<dbReference type="Proteomes" id="UP000762676">
    <property type="component" value="Unassembled WGS sequence"/>
</dbReference>
<protein>
    <submittedName>
        <fullName evidence="2">Uncharacterized protein</fullName>
    </submittedName>
</protein>
<organism evidence="2 3">
    <name type="scientific">Elysia marginata</name>
    <dbReference type="NCBI Taxonomy" id="1093978"/>
    <lineage>
        <taxon>Eukaryota</taxon>
        <taxon>Metazoa</taxon>
        <taxon>Spiralia</taxon>
        <taxon>Lophotrochozoa</taxon>
        <taxon>Mollusca</taxon>
        <taxon>Gastropoda</taxon>
        <taxon>Heterobranchia</taxon>
        <taxon>Euthyneura</taxon>
        <taxon>Panpulmonata</taxon>
        <taxon>Sacoglossa</taxon>
        <taxon>Placobranchoidea</taxon>
        <taxon>Plakobranchidae</taxon>
        <taxon>Elysia</taxon>
    </lineage>
</organism>
<gene>
    <name evidence="2" type="ORF">ElyMa_004289400</name>
</gene>
<name>A0AAV4GWF0_9GAST</name>